<reference evidence="2 3" key="1">
    <citation type="journal article" date="2018" name="Plant J.">
        <title>Genome sequences of Chlorella sorokiniana UTEX 1602 and Micractinium conductrix SAG 241.80: implications to maltose excretion by a green alga.</title>
        <authorList>
            <person name="Arriola M.B."/>
            <person name="Velmurugan N."/>
            <person name="Zhang Y."/>
            <person name="Plunkett M.H."/>
            <person name="Hondzo H."/>
            <person name="Barney B.M."/>
        </authorList>
    </citation>
    <scope>NUCLEOTIDE SEQUENCE [LARGE SCALE GENOMIC DNA]</scope>
    <source>
        <strain evidence="2 3">SAG 241.80</strain>
    </source>
</reference>
<keyword evidence="1" id="KW-0472">Membrane</keyword>
<dbReference type="AlphaFoldDB" id="A0A2P6VRG6"/>
<dbReference type="OrthoDB" id="544298at2759"/>
<comment type="caution">
    <text evidence="2">The sequence shown here is derived from an EMBL/GenBank/DDBJ whole genome shotgun (WGS) entry which is preliminary data.</text>
</comment>
<feature type="transmembrane region" description="Helical" evidence="1">
    <location>
        <begin position="115"/>
        <end position="134"/>
    </location>
</feature>
<keyword evidence="1" id="KW-0812">Transmembrane</keyword>
<keyword evidence="1" id="KW-1133">Transmembrane helix</keyword>
<dbReference type="Proteomes" id="UP000239649">
    <property type="component" value="Unassembled WGS sequence"/>
</dbReference>
<evidence type="ECO:0000313" key="3">
    <source>
        <dbReference type="Proteomes" id="UP000239649"/>
    </source>
</evidence>
<proteinExistence type="predicted"/>
<protein>
    <submittedName>
        <fullName evidence="2">Uncharacterized protein</fullName>
    </submittedName>
</protein>
<organism evidence="2 3">
    <name type="scientific">Micractinium conductrix</name>
    <dbReference type="NCBI Taxonomy" id="554055"/>
    <lineage>
        <taxon>Eukaryota</taxon>
        <taxon>Viridiplantae</taxon>
        <taxon>Chlorophyta</taxon>
        <taxon>core chlorophytes</taxon>
        <taxon>Trebouxiophyceae</taxon>
        <taxon>Chlorellales</taxon>
        <taxon>Chlorellaceae</taxon>
        <taxon>Chlorella clade</taxon>
        <taxon>Micractinium</taxon>
    </lineage>
</organism>
<keyword evidence="3" id="KW-1185">Reference proteome</keyword>
<evidence type="ECO:0000313" key="2">
    <source>
        <dbReference type="EMBL" id="PSC76657.1"/>
    </source>
</evidence>
<dbReference type="Pfam" id="PF08560">
    <property type="entry name" value="DUF1757"/>
    <property type="match status" value="1"/>
</dbReference>
<dbReference type="InterPro" id="IPR013869">
    <property type="entry name" value="DUF1757"/>
</dbReference>
<accession>A0A2P6VRG6</accession>
<evidence type="ECO:0000256" key="1">
    <source>
        <dbReference type="SAM" id="Phobius"/>
    </source>
</evidence>
<sequence length="165" mass="16482">MAAEKETDFDPSLDSVALNAARVMNHVLQKGYQMGGVVGTLLVAPATLLRLSRAGRLPRGGALTAAAGAVGKTVLVTTALAGALGAARLASLEDVKAGVEDRVYRLHYNQGQNRADRFALAGSAVGVAAAALLVPMSPTALLGGGAAGAAAALLAHVGTAKDKDE</sequence>
<gene>
    <name evidence="2" type="ORF">C2E20_0195</name>
</gene>
<dbReference type="EMBL" id="LHPF02000001">
    <property type="protein sequence ID" value="PSC76657.1"/>
    <property type="molecule type" value="Genomic_DNA"/>
</dbReference>
<name>A0A2P6VRG6_9CHLO</name>